<dbReference type="Proteomes" id="UP001596407">
    <property type="component" value="Unassembled WGS sequence"/>
</dbReference>
<comment type="caution">
    <text evidence="2">The sequence shown here is derived from an EMBL/GenBank/DDBJ whole genome shotgun (WGS) entry which is preliminary data.</text>
</comment>
<dbReference type="AlphaFoldDB" id="A0ABD5WLP4"/>
<proteinExistence type="predicted"/>
<gene>
    <name evidence="2" type="ORF">ACFQJ6_16190</name>
</gene>
<feature type="compositionally biased region" description="Basic and acidic residues" evidence="1">
    <location>
        <begin position="1"/>
        <end position="16"/>
    </location>
</feature>
<protein>
    <submittedName>
        <fullName evidence="2">Uncharacterized protein</fullName>
    </submittedName>
</protein>
<evidence type="ECO:0000313" key="3">
    <source>
        <dbReference type="Proteomes" id="UP001596407"/>
    </source>
</evidence>
<keyword evidence="3" id="KW-1185">Reference proteome</keyword>
<sequence length="155" mass="16808">MRDGERTLDALGDGDHAVGTLEQPPLSPAVETVESRPGGQFRPVDEVEVVGRDHDRRVRPEDAQEGGEFPAEQGVAREEVDLEEVNHVGLAPVVYRHHVAVFERPLQVAHVDVFGRLCVGQREEPDGEGFVGHAYPKCSSRSAISSVTSRPASPA</sequence>
<dbReference type="RefSeq" id="WP_382210050.1">
    <property type="nucleotide sequence ID" value="NZ_JBHSZH010000005.1"/>
</dbReference>
<dbReference type="EMBL" id="JBHSZH010000005">
    <property type="protein sequence ID" value="MFC7081421.1"/>
    <property type="molecule type" value="Genomic_DNA"/>
</dbReference>
<organism evidence="2 3">
    <name type="scientific">Halorussus caseinilyticus</name>
    <dbReference type="NCBI Taxonomy" id="3034025"/>
    <lineage>
        <taxon>Archaea</taxon>
        <taxon>Methanobacteriati</taxon>
        <taxon>Methanobacteriota</taxon>
        <taxon>Stenosarchaea group</taxon>
        <taxon>Halobacteria</taxon>
        <taxon>Halobacteriales</taxon>
        <taxon>Haladaptataceae</taxon>
        <taxon>Halorussus</taxon>
    </lineage>
</organism>
<evidence type="ECO:0000313" key="2">
    <source>
        <dbReference type="EMBL" id="MFC7081421.1"/>
    </source>
</evidence>
<accession>A0ABD5WLP4</accession>
<evidence type="ECO:0000256" key="1">
    <source>
        <dbReference type="SAM" id="MobiDB-lite"/>
    </source>
</evidence>
<feature type="region of interest" description="Disordered" evidence="1">
    <location>
        <begin position="1"/>
        <end position="42"/>
    </location>
</feature>
<reference evidence="2 3" key="1">
    <citation type="journal article" date="2019" name="Int. J. Syst. Evol. Microbiol.">
        <title>The Global Catalogue of Microorganisms (GCM) 10K type strain sequencing project: providing services to taxonomists for standard genome sequencing and annotation.</title>
        <authorList>
            <consortium name="The Broad Institute Genomics Platform"/>
            <consortium name="The Broad Institute Genome Sequencing Center for Infectious Disease"/>
            <person name="Wu L."/>
            <person name="Ma J."/>
        </authorList>
    </citation>
    <scope>NUCLEOTIDE SEQUENCE [LARGE SCALE GENOMIC DNA]</scope>
    <source>
        <strain evidence="2 3">DT72</strain>
    </source>
</reference>
<name>A0ABD5WLP4_9EURY</name>